<dbReference type="InterPro" id="IPR000086">
    <property type="entry name" value="NUDIX_hydrolase_dom"/>
</dbReference>
<dbReference type="CDD" id="cd04663">
    <property type="entry name" value="NUDIX_Hydrolase"/>
    <property type="match status" value="1"/>
</dbReference>
<dbReference type="GO" id="GO:0016787">
    <property type="term" value="F:hydrolase activity"/>
    <property type="evidence" value="ECO:0007669"/>
    <property type="project" value="UniProtKB-KW"/>
</dbReference>
<evidence type="ECO:0000313" key="4">
    <source>
        <dbReference type="EMBL" id="TCU23170.1"/>
    </source>
</evidence>
<evidence type="ECO:0000256" key="1">
    <source>
        <dbReference type="ARBA" id="ARBA00022801"/>
    </source>
</evidence>
<dbReference type="PROSITE" id="PS51462">
    <property type="entry name" value="NUDIX"/>
    <property type="match status" value="1"/>
</dbReference>
<dbReference type="InterPro" id="IPR020476">
    <property type="entry name" value="Nudix_hydrolase"/>
</dbReference>
<dbReference type="SUPFAM" id="SSF55811">
    <property type="entry name" value="Nudix"/>
    <property type="match status" value="1"/>
</dbReference>
<sequence length="164" mass="18383">MPRLTKARSKAKSPSSASTEDMARPDALKVLIYATWRGRLLVFDEPDFPDIELQVPGGTVEPGEGLEQAAARDFAEETGLALPNTLRPLAIDDYRFIKNGAAICHRRHYFHVDLEGPYPDTWLHHEMTPFDGDCPILFRFFWIDVAAAKAKLGYGMHNCLVLLA</sequence>
<organism evidence="4 5">
    <name type="scientific">Rhizobium azibense</name>
    <dbReference type="NCBI Taxonomy" id="1136135"/>
    <lineage>
        <taxon>Bacteria</taxon>
        <taxon>Pseudomonadati</taxon>
        <taxon>Pseudomonadota</taxon>
        <taxon>Alphaproteobacteria</taxon>
        <taxon>Hyphomicrobiales</taxon>
        <taxon>Rhizobiaceae</taxon>
        <taxon>Rhizobium/Agrobacterium group</taxon>
        <taxon>Rhizobium</taxon>
    </lineage>
</organism>
<comment type="caution">
    <text evidence="4">The sequence shown here is derived from an EMBL/GenBank/DDBJ whole genome shotgun (WGS) entry which is preliminary data.</text>
</comment>
<keyword evidence="5" id="KW-1185">Reference proteome</keyword>
<evidence type="ECO:0000256" key="2">
    <source>
        <dbReference type="SAM" id="MobiDB-lite"/>
    </source>
</evidence>
<dbReference type="Gene3D" id="3.90.79.10">
    <property type="entry name" value="Nucleoside Triphosphate Pyrophosphohydrolase"/>
    <property type="match status" value="1"/>
</dbReference>
<protein>
    <submittedName>
        <fullName evidence="4">8-oxo-dGTP pyrophosphatase MutT (NUDIX family)</fullName>
    </submittedName>
</protein>
<feature type="region of interest" description="Disordered" evidence="2">
    <location>
        <begin position="1"/>
        <end position="20"/>
    </location>
</feature>
<dbReference type="Proteomes" id="UP000295547">
    <property type="component" value="Unassembled WGS sequence"/>
</dbReference>
<keyword evidence="1" id="KW-0378">Hydrolase</keyword>
<dbReference type="InterPro" id="IPR015797">
    <property type="entry name" value="NUDIX_hydrolase-like_dom_sf"/>
</dbReference>
<gene>
    <name evidence="4" type="ORF">EV130_108319</name>
</gene>
<dbReference type="Pfam" id="PF00293">
    <property type="entry name" value="NUDIX"/>
    <property type="match status" value="1"/>
</dbReference>
<dbReference type="EMBL" id="SMBJ01000008">
    <property type="protein sequence ID" value="TCU23170.1"/>
    <property type="molecule type" value="Genomic_DNA"/>
</dbReference>
<dbReference type="AlphaFoldDB" id="A0A4R3QMA0"/>
<dbReference type="PRINTS" id="PR00502">
    <property type="entry name" value="NUDIXFAMILY"/>
</dbReference>
<name>A0A4R3QMA0_9HYPH</name>
<feature type="compositionally biased region" description="Basic residues" evidence="2">
    <location>
        <begin position="1"/>
        <end position="11"/>
    </location>
</feature>
<reference evidence="4 5" key="1">
    <citation type="submission" date="2019-03" db="EMBL/GenBank/DDBJ databases">
        <title>Genomic Encyclopedia of Type Strains, Phase IV (KMG-V): Genome sequencing to study the core and pangenomes of soil and plant-associated prokaryotes.</title>
        <authorList>
            <person name="Whitman W."/>
        </authorList>
    </citation>
    <scope>NUCLEOTIDE SEQUENCE [LARGE SCALE GENOMIC DNA]</scope>
    <source>
        <strain evidence="4 5">Gr42</strain>
    </source>
</reference>
<evidence type="ECO:0000313" key="5">
    <source>
        <dbReference type="Proteomes" id="UP000295547"/>
    </source>
</evidence>
<proteinExistence type="predicted"/>
<evidence type="ECO:0000259" key="3">
    <source>
        <dbReference type="PROSITE" id="PS51462"/>
    </source>
</evidence>
<feature type="domain" description="Nudix hydrolase" evidence="3">
    <location>
        <begin position="23"/>
        <end position="164"/>
    </location>
</feature>
<accession>A0A4R3QMA0</accession>